<feature type="transmembrane region" description="Helical" evidence="10">
    <location>
        <begin position="206"/>
        <end position="226"/>
    </location>
</feature>
<dbReference type="InterPro" id="IPR036640">
    <property type="entry name" value="ABC1_TM_sf"/>
</dbReference>
<feature type="domain" description="ABC transmembrane type-1" evidence="12">
    <location>
        <begin position="172"/>
        <end position="450"/>
    </location>
</feature>
<dbReference type="InterPro" id="IPR017750">
    <property type="entry name" value="ATPase_T1SS"/>
</dbReference>
<feature type="domain" description="ABC transporter" evidence="11">
    <location>
        <begin position="484"/>
        <end position="713"/>
    </location>
</feature>
<keyword evidence="4 10" id="KW-0812">Transmembrane</keyword>
<evidence type="ECO:0000256" key="4">
    <source>
        <dbReference type="ARBA" id="ARBA00022692"/>
    </source>
</evidence>
<dbReference type="InterPro" id="IPR011527">
    <property type="entry name" value="ABC1_TM_dom"/>
</dbReference>
<evidence type="ECO:0000259" key="13">
    <source>
        <dbReference type="PROSITE" id="PS50990"/>
    </source>
</evidence>
<dbReference type="Gene3D" id="3.40.50.300">
    <property type="entry name" value="P-loop containing nucleotide triphosphate hydrolases"/>
    <property type="match status" value="1"/>
</dbReference>
<feature type="transmembrane region" description="Helical" evidence="10">
    <location>
        <begin position="390"/>
        <end position="412"/>
    </location>
</feature>
<dbReference type="SUPFAM" id="SSF52540">
    <property type="entry name" value="P-loop containing nucleoside triphosphate hydrolases"/>
    <property type="match status" value="1"/>
</dbReference>
<keyword evidence="3" id="KW-1003">Cell membrane</keyword>
<evidence type="ECO:0000256" key="10">
    <source>
        <dbReference type="SAM" id="Phobius"/>
    </source>
</evidence>
<evidence type="ECO:0000313" key="15">
    <source>
        <dbReference type="EMBL" id="CAA0107309.1"/>
    </source>
</evidence>
<dbReference type="Pfam" id="PF00664">
    <property type="entry name" value="ABC_membrane"/>
    <property type="match status" value="1"/>
</dbReference>
<dbReference type="PROSITE" id="PS50990">
    <property type="entry name" value="PEPTIDASE_C39"/>
    <property type="match status" value="1"/>
</dbReference>
<dbReference type="RefSeq" id="WP_159269748.1">
    <property type="nucleotide sequence ID" value="NZ_CACSIK010000002.1"/>
</dbReference>
<dbReference type="GO" id="GO:0016887">
    <property type="term" value="F:ATP hydrolysis activity"/>
    <property type="evidence" value="ECO:0007669"/>
    <property type="project" value="InterPro"/>
</dbReference>
<dbReference type="GO" id="GO:0006508">
    <property type="term" value="P:proteolysis"/>
    <property type="evidence" value="ECO:0007669"/>
    <property type="project" value="InterPro"/>
</dbReference>
<evidence type="ECO:0000256" key="6">
    <source>
        <dbReference type="ARBA" id="ARBA00022801"/>
    </source>
</evidence>
<dbReference type="InterPro" id="IPR005074">
    <property type="entry name" value="Peptidase_C39"/>
</dbReference>
<dbReference type="FunFam" id="3.40.50.300:FF:000299">
    <property type="entry name" value="ABC transporter ATP-binding protein/permease"/>
    <property type="match status" value="1"/>
</dbReference>
<dbReference type="InterPro" id="IPR017871">
    <property type="entry name" value="ABC_transporter-like_CS"/>
</dbReference>
<keyword evidence="5" id="KW-0547">Nucleotide-binding</keyword>
<protein>
    <submittedName>
        <fullName evidence="14">Toxin RTX-I translocation ATP-binding protein</fullName>
    </submittedName>
</protein>
<evidence type="ECO:0000313" key="17">
    <source>
        <dbReference type="Proteomes" id="UP000439591"/>
    </source>
</evidence>
<dbReference type="GO" id="GO:0005886">
    <property type="term" value="C:plasma membrane"/>
    <property type="evidence" value="ECO:0007669"/>
    <property type="project" value="UniProtKB-SubCell"/>
</dbReference>
<evidence type="ECO:0000256" key="5">
    <source>
        <dbReference type="ARBA" id="ARBA00022741"/>
    </source>
</evidence>
<dbReference type="SMART" id="SM00382">
    <property type="entry name" value="AAA"/>
    <property type="match status" value="1"/>
</dbReference>
<feature type="transmembrane region" description="Helical" evidence="10">
    <location>
        <begin position="168"/>
        <end position="194"/>
    </location>
</feature>
<evidence type="ECO:0000259" key="12">
    <source>
        <dbReference type="PROSITE" id="PS50929"/>
    </source>
</evidence>
<dbReference type="InterPro" id="IPR003593">
    <property type="entry name" value="AAA+_ATPase"/>
</dbReference>
<dbReference type="Proteomes" id="UP000435877">
    <property type="component" value="Unassembled WGS sequence"/>
</dbReference>
<dbReference type="InterPro" id="IPR003439">
    <property type="entry name" value="ABC_transporter-like_ATP-bd"/>
</dbReference>
<proteinExistence type="predicted"/>
<dbReference type="AlphaFoldDB" id="A0A5S9PRM1"/>
<dbReference type="Proteomes" id="UP000439591">
    <property type="component" value="Unassembled WGS sequence"/>
</dbReference>
<name>A0A5S9PRM1_9GAMM</name>
<evidence type="ECO:0000256" key="2">
    <source>
        <dbReference type="ARBA" id="ARBA00022448"/>
    </source>
</evidence>
<sequence length="715" mass="79396">MTQIERAYDPLLNCLVIFSRLYNRPVSADALVSGLPVEPGERGPELFSIERSRGMFQRVAKRAGFASRLIKRDLSEVSDLLLPCILVLENRDACILESIDHGGRRARVIYPDVDDGAEWVDLEKLNASYMGFAFLLKKVFKQESATRKTLNVKRGHWFWGTLKRSKDVFVSIIVASVVINFFVIAMPLFTMNIYDRVVPNDALETLWVLALGILVVHLFDMGLKFLRAYFIEVGGKKSDIIMSSILFEQVLNLKMSQWPRSVGAFANNLREFESIRAFFTASTLSTLVDLPFTILLLILVAYIGGPIVVVPIAIIVLQLLYSFYVTKPLRESIEATFEASSNKNAHLIESLHSIQTIKALGTASHSQWVWEESSGAIAHKSMRSRLLSNSVAVVTQFLMQVNTVAIIIFGVYRIGDQDLSLGGLIALVMLSSRAVAPVGQVATLISQYQQTRAAFASLDEIMNMPVERPENKQYVRRPRFDGHIEFKNVSFSYPEAAQASLSDISFEIQPGEHVGIIGKVGSGKSSLARLLIGLYEPSGGSISIDGINSNQIDPADLRQHIGYLSQDIQLMRGTIRDNLIYRDPQVDDAQLLKTARLCGVDQFVNKLPSGFDTQVGEQGACLSGGQRQAIALGRAMLLDEPILVLDEPTSNMDNSTEFAIRKQLFEHTRDKTLLLITHKAVMLELVERLIVVEDGRVLLDGPKAQVVAALKKLGK</sequence>
<reference evidence="16 17" key="1">
    <citation type="submission" date="2019-11" db="EMBL/GenBank/DDBJ databases">
        <authorList>
            <person name="Holert J."/>
        </authorList>
    </citation>
    <scope>NUCLEOTIDE SEQUENCE [LARGE SCALE GENOMIC DNA]</scope>
    <source>
        <strain evidence="14">BC3_2A</strain>
        <strain evidence="15">SB11_1A</strain>
    </source>
</reference>
<dbReference type="EMBL" id="CACSIK010000002">
    <property type="protein sequence ID" value="CAA0107309.1"/>
    <property type="molecule type" value="Genomic_DNA"/>
</dbReference>
<keyword evidence="9 10" id="KW-0472">Membrane</keyword>
<dbReference type="InterPro" id="IPR039421">
    <property type="entry name" value="Type_1_exporter"/>
</dbReference>
<keyword evidence="16" id="KW-1185">Reference proteome</keyword>
<organism evidence="14 17">
    <name type="scientific">Zhongshania aliphaticivorans</name>
    <dbReference type="NCBI Taxonomy" id="1470434"/>
    <lineage>
        <taxon>Bacteria</taxon>
        <taxon>Pseudomonadati</taxon>
        <taxon>Pseudomonadota</taxon>
        <taxon>Gammaproteobacteria</taxon>
        <taxon>Cellvibrionales</taxon>
        <taxon>Spongiibacteraceae</taxon>
        <taxon>Zhongshania</taxon>
    </lineage>
</organism>
<evidence type="ECO:0000313" key="16">
    <source>
        <dbReference type="Proteomes" id="UP000435877"/>
    </source>
</evidence>
<gene>
    <name evidence="14" type="primary">apxIB_1</name>
    <name evidence="15" type="synonym">apxIB_2</name>
    <name evidence="15" type="ORF">IHBHHGIJ_03053</name>
    <name evidence="14" type="ORF">KFEGEMFD_02428</name>
</gene>
<evidence type="ECO:0000256" key="7">
    <source>
        <dbReference type="ARBA" id="ARBA00022840"/>
    </source>
</evidence>
<dbReference type="PANTHER" id="PTHR43394">
    <property type="entry name" value="ATP-DEPENDENT PERMEASE MDL1, MITOCHONDRIAL"/>
    <property type="match status" value="1"/>
</dbReference>
<dbReference type="OrthoDB" id="9806127at2"/>
<dbReference type="Gene3D" id="3.90.70.10">
    <property type="entry name" value="Cysteine proteinases"/>
    <property type="match status" value="1"/>
</dbReference>
<evidence type="ECO:0000256" key="3">
    <source>
        <dbReference type="ARBA" id="ARBA00022475"/>
    </source>
</evidence>
<dbReference type="PROSITE" id="PS50929">
    <property type="entry name" value="ABC_TM1F"/>
    <property type="match status" value="1"/>
</dbReference>
<feature type="transmembrane region" description="Helical" evidence="10">
    <location>
        <begin position="307"/>
        <end position="325"/>
    </location>
</feature>
<dbReference type="GO" id="GO:0008233">
    <property type="term" value="F:peptidase activity"/>
    <property type="evidence" value="ECO:0007669"/>
    <property type="project" value="InterPro"/>
</dbReference>
<dbReference type="Gene3D" id="1.20.1560.10">
    <property type="entry name" value="ABC transporter type 1, transmembrane domain"/>
    <property type="match status" value="1"/>
</dbReference>
<keyword evidence="6" id="KW-0378">Hydrolase</keyword>
<dbReference type="SUPFAM" id="SSF90123">
    <property type="entry name" value="ABC transporter transmembrane region"/>
    <property type="match status" value="1"/>
</dbReference>
<accession>A0A5S9PRM1</accession>
<evidence type="ECO:0000256" key="8">
    <source>
        <dbReference type="ARBA" id="ARBA00022989"/>
    </source>
</evidence>
<feature type="transmembrane region" description="Helical" evidence="10">
    <location>
        <begin position="277"/>
        <end position="301"/>
    </location>
</feature>
<feature type="domain" description="Peptidase C39" evidence="13">
    <location>
        <begin position="3"/>
        <end position="136"/>
    </location>
</feature>
<dbReference type="GO" id="GO:0005524">
    <property type="term" value="F:ATP binding"/>
    <property type="evidence" value="ECO:0007669"/>
    <property type="project" value="UniProtKB-KW"/>
</dbReference>
<dbReference type="InterPro" id="IPR027417">
    <property type="entry name" value="P-loop_NTPase"/>
</dbReference>
<dbReference type="NCBIfam" id="TIGR03375">
    <property type="entry name" value="type_I_sec_LssB"/>
    <property type="match status" value="1"/>
</dbReference>
<evidence type="ECO:0000313" key="14">
    <source>
        <dbReference type="EMBL" id="CAA0107237.1"/>
    </source>
</evidence>
<keyword evidence="2" id="KW-0813">Transport</keyword>
<comment type="subcellular location">
    <subcellularLocation>
        <location evidence="1">Cell membrane</location>
        <topology evidence="1">Multi-pass membrane protein</topology>
    </subcellularLocation>
</comment>
<evidence type="ECO:0000256" key="9">
    <source>
        <dbReference type="ARBA" id="ARBA00023136"/>
    </source>
</evidence>
<dbReference type="PROSITE" id="PS00211">
    <property type="entry name" value="ABC_TRANSPORTER_1"/>
    <property type="match status" value="1"/>
</dbReference>
<dbReference type="CDD" id="cd03245">
    <property type="entry name" value="ABCC_bacteriocin_exporters"/>
    <property type="match status" value="1"/>
</dbReference>
<keyword evidence="7 14" id="KW-0067">ATP-binding</keyword>
<dbReference type="GO" id="GO:0015421">
    <property type="term" value="F:ABC-type oligopeptide transporter activity"/>
    <property type="evidence" value="ECO:0007669"/>
    <property type="project" value="TreeGrafter"/>
</dbReference>
<dbReference type="PANTHER" id="PTHR43394:SF1">
    <property type="entry name" value="ATP-BINDING CASSETTE SUB-FAMILY B MEMBER 10, MITOCHONDRIAL"/>
    <property type="match status" value="1"/>
</dbReference>
<evidence type="ECO:0000256" key="1">
    <source>
        <dbReference type="ARBA" id="ARBA00004651"/>
    </source>
</evidence>
<dbReference type="Pfam" id="PF00005">
    <property type="entry name" value="ABC_tran"/>
    <property type="match status" value="1"/>
</dbReference>
<dbReference type="CDD" id="cd18587">
    <property type="entry name" value="ABC_6TM_LapB_like"/>
    <property type="match status" value="1"/>
</dbReference>
<dbReference type="EMBL" id="CACSIM010000003">
    <property type="protein sequence ID" value="CAA0107237.1"/>
    <property type="molecule type" value="Genomic_DNA"/>
</dbReference>
<evidence type="ECO:0000259" key="11">
    <source>
        <dbReference type="PROSITE" id="PS50893"/>
    </source>
</evidence>
<keyword evidence="8 10" id="KW-1133">Transmembrane helix</keyword>
<dbReference type="PROSITE" id="PS50893">
    <property type="entry name" value="ABC_TRANSPORTER_2"/>
    <property type="match status" value="1"/>
</dbReference>